<evidence type="ECO:0000313" key="1">
    <source>
        <dbReference type="EMBL" id="GAB56778.1"/>
    </source>
</evidence>
<proteinExistence type="predicted"/>
<keyword evidence="2" id="KW-1185">Reference proteome</keyword>
<reference evidence="1 2" key="2">
    <citation type="journal article" date="2017" name="Antonie Van Leeuwenhoek">
        <title>Rhizobium rhizosphaerae sp. nov., a novel species isolated from rice rhizosphere.</title>
        <authorList>
            <person name="Zhao J.J."/>
            <person name="Zhang J."/>
            <person name="Zhang R.J."/>
            <person name="Zhang C.W."/>
            <person name="Yin H.Q."/>
            <person name="Zhang X.X."/>
        </authorList>
    </citation>
    <scope>NUCLEOTIDE SEQUENCE [LARGE SCALE GENOMIC DNA]</scope>
    <source>
        <strain evidence="1 2">ACAM 611</strain>
    </source>
</reference>
<accession>H5TEQ1</accession>
<gene>
    <name evidence="1" type="ORF">GPUN_2664</name>
</gene>
<dbReference type="EMBL" id="BAET01000031">
    <property type="protein sequence ID" value="GAB56778.1"/>
    <property type="molecule type" value="Genomic_DNA"/>
</dbReference>
<organism evidence="1 2">
    <name type="scientific">Glaciecola punicea ACAM 611</name>
    <dbReference type="NCBI Taxonomy" id="1121923"/>
    <lineage>
        <taxon>Bacteria</taxon>
        <taxon>Pseudomonadati</taxon>
        <taxon>Pseudomonadota</taxon>
        <taxon>Gammaproteobacteria</taxon>
        <taxon>Alteromonadales</taxon>
        <taxon>Alteromonadaceae</taxon>
        <taxon>Glaciecola</taxon>
    </lineage>
</organism>
<reference evidence="1 2" key="1">
    <citation type="journal article" date="2012" name="J. Bacteriol.">
        <title>Genome sequence of proteorhodopsin-containing sea ice bacterium Glaciecola punicea ACAM 611T.</title>
        <authorList>
            <person name="Qin Q.-L."/>
            <person name="Xie B.-B."/>
            <person name="Shu Y.-L."/>
            <person name="Rong J.-C."/>
            <person name="Zhao D.-L."/>
            <person name="Zhang X.-Y."/>
            <person name="Chen X.-L."/>
            <person name="Zhou B.-C."/>
            <person name="Zhanga Y.-Z."/>
        </authorList>
    </citation>
    <scope>NUCLEOTIDE SEQUENCE [LARGE SCALE GENOMIC DNA]</scope>
    <source>
        <strain evidence="1 2">ACAM 611</strain>
    </source>
</reference>
<name>H5TEQ1_9ALTE</name>
<protein>
    <submittedName>
        <fullName evidence="1">Uncharacterized protein</fullName>
    </submittedName>
</protein>
<dbReference type="Proteomes" id="UP000053586">
    <property type="component" value="Unassembled WGS sequence"/>
</dbReference>
<sequence length="53" mass="6337">MNVEELTGHQFDTEYKCHCYVYKAYKLSAYLVNLSIFINRTNIFKQKIIDKDS</sequence>
<dbReference type="AlphaFoldDB" id="H5TEQ1"/>
<evidence type="ECO:0000313" key="2">
    <source>
        <dbReference type="Proteomes" id="UP000053586"/>
    </source>
</evidence>
<comment type="caution">
    <text evidence="1">The sequence shown here is derived from an EMBL/GenBank/DDBJ whole genome shotgun (WGS) entry which is preliminary data.</text>
</comment>